<accession>A0A975PGI2</accession>
<reference evidence="2" key="1">
    <citation type="submission" date="2021-04" db="EMBL/GenBank/DDBJ databases">
        <title>Luteolibacter sp. 32A isolated from the skin of an Anderson's salamander (Ambystoma andersonii).</title>
        <authorList>
            <person name="Spergser J."/>
            <person name="Busse H.-J."/>
        </authorList>
    </citation>
    <scope>NUCLEOTIDE SEQUENCE</scope>
    <source>
        <strain evidence="2">32A</strain>
    </source>
</reference>
<dbReference type="Proteomes" id="UP000676169">
    <property type="component" value="Chromosome"/>
</dbReference>
<evidence type="ECO:0000313" key="3">
    <source>
        <dbReference type="Proteomes" id="UP000676169"/>
    </source>
</evidence>
<organism evidence="2 3">
    <name type="scientific">Luteolibacter ambystomatis</name>
    <dbReference type="NCBI Taxonomy" id="2824561"/>
    <lineage>
        <taxon>Bacteria</taxon>
        <taxon>Pseudomonadati</taxon>
        <taxon>Verrucomicrobiota</taxon>
        <taxon>Verrucomicrobiia</taxon>
        <taxon>Verrucomicrobiales</taxon>
        <taxon>Verrucomicrobiaceae</taxon>
        <taxon>Luteolibacter</taxon>
    </lineage>
</organism>
<dbReference type="EMBL" id="CP073100">
    <property type="protein sequence ID" value="QUE52763.1"/>
    <property type="molecule type" value="Genomic_DNA"/>
</dbReference>
<keyword evidence="1" id="KW-0732">Signal</keyword>
<feature type="chain" id="PRO_5037216870" description="DUF4114 domain-containing protein" evidence="1">
    <location>
        <begin position="30"/>
        <end position="240"/>
    </location>
</feature>
<keyword evidence="3" id="KW-1185">Reference proteome</keyword>
<dbReference type="KEGG" id="lamb:KBB96_07680"/>
<feature type="signal peptide" evidence="1">
    <location>
        <begin position="1"/>
        <end position="29"/>
    </location>
</feature>
<gene>
    <name evidence="2" type="ORF">KBB96_07680</name>
</gene>
<name>A0A975PGI2_9BACT</name>
<protein>
    <recommendedName>
        <fullName evidence="4">DUF4114 domain-containing protein</fullName>
    </recommendedName>
</protein>
<dbReference type="AlphaFoldDB" id="A0A975PGI2"/>
<evidence type="ECO:0008006" key="4">
    <source>
        <dbReference type="Google" id="ProtNLM"/>
    </source>
</evidence>
<evidence type="ECO:0000256" key="1">
    <source>
        <dbReference type="SAM" id="SignalP"/>
    </source>
</evidence>
<dbReference type="RefSeq" id="WP_211634052.1">
    <property type="nucleotide sequence ID" value="NZ_CP073100.1"/>
</dbReference>
<sequence>MKRIPLPPRALVLAVLSLAAAALAPNIKAATTDTNSVPRGTLTTSADLLRVGLKPTLSWNVEFPSEISTVVDIVPPNTVVPKQDVTMKIRVLGASFQESLLSFLTVQAFYRTNGGSWVTAFSGLQTLVNPSSILVQKTITKNTRLDFGGRGYRSGWLTLYNTGSTAPNVVMLKNGDNVPDTTPAFQQGEIESFLKPYINSTTKKIAIGPKDLIILYELGQTDPDASGFDLQDLVMLVTFE</sequence>
<proteinExistence type="predicted"/>
<evidence type="ECO:0000313" key="2">
    <source>
        <dbReference type="EMBL" id="QUE52763.1"/>
    </source>
</evidence>